<reference evidence="2" key="1">
    <citation type="submission" date="2023-12" db="EMBL/GenBank/DDBJ databases">
        <title>Genome sequence of Bacillus thuringiensis strain SS10.</title>
        <authorList>
            <person name="Rouis S."/>
        </authorList>
    </citation>
    <scope>NUCLEOTIDE SEQUENCE</scope>
    <source>
        <strain evidence="2">SS10</strain>
    </source>
</reference>
<feature type="compositionally biased region" description="Basic and acidic residues" evidence="1">
    <location>
        <begin position="8"/>
        <end position="30"/>
    </location>
</feature>
<comment type="caution">
    <text evidence="2">The sequence shown here is derived from an EMBL/GenBank/DDBJ whole genome shotgun (WGS) entry which is preliminary data.</text>
</comment>
<dbReference type="Proteomes" id="UP001292252">
    <property type="component" value="Unassembled WGS sequence"/>
</dbReference>
<dbReference type="EMBL" id="JAXOTW010000016">
    <property type="protein sequence ID" value="MDZ5479167.1"/>
    <property type="molecule type" value="Genomic_DNA"/>
</dbReference>
<accession>A0AAW9JCP8</accession>
<gene>
    <name evidence="2" type="ORF">U2F49_23335</name>
</gene>
<feature type="compositionally biased region" description="Acidic residues" evidence="1">
    <location>
        <begin position="31"/>
        <end position="46"/>
    </location>
</feature>
<name>A0AAW9JCP8_BACTU</name>
<evidence type="ECO:0000313" key="2">
    <source>
        <dbReference type="EMBL" id="MDZ5479167.1"/>
    </source>
</evidence>
<sequence length="46" mass="5674">MRKFAKGGYEKQPDQTRKWRELPDKEREESQQEYEENNNEWLGEDA</sequence>
<dbReference type="RefSeq" id="WP_228491517.1">
    <property type="nucleotide sequence ID" value="NZ_JAXOTW010000016.1"/>
</dbReference>
<organism evidence="2 3">
    <name type="scientific">Bacillus thuringiensis</name>
    <dbReference type="NCBI Taxonomy" id="1428"/>
    <lineage>
        <taxon>Bacteria</taxon>
        <taxon>Bacillati</taxon>
        <taxon>Bacillota</taxon>
        <taxon>Bacilli</taxon>
        <taxon>Bacillales</taxon>
        <taxon>Bacillaceae</taxon>
        <taxon>Bacillus</taxon>
        <taxon>Bacillus cereus group</taxon>
    </lineage>
</organism>
<feature type="region of interest" description="Disordered" evidence="1">
    <location>
        <begin position="1"/>
        <end position="46"/>
    </location>
</feature>
<evidence type="ECO:0000256" key="1">
    <source>
        <dbReference type="SAM" id="MobiDB-lite"/>
    </source>
</evidence>
<protein>
    <submittedName>
        <fullName evidence="2">Uncharacterized protein</fullName>
    </submittedName>
</protein>
<dbReference type="AlphaFoldDB" id="A0AAW9JCP8"/>
<proteinExistence type="predicted"/>
<evidence type="ECO:0000313" key="3">
    <source>
        <dbReference type="Proteomes" id="UP001292252"/>
    </source>
</evidence>